<sequence>MASKLKNMNKAILFIAMFGLVLGILARSCVEGLLKNVEEKKGSYFGRQFGEFNVLFIVLSFVLHGFVLTYHIEIGICG</sequence>
<dbReference type="AlphaFoldDB" id="A0A7J8MSM1"/>
<dbReference type="Proteomes" id="UP000593572">
    <property type="component" value="Unassembled WGS sequence"/>
</dbReference>
<evidence type="ECO:0000313" key="2">
    <source>
        <dbReference type="EMBL" id="MBA0567719.1"/>
    </source>
</evidence>
<gene>
    <name evidence="2" type="ORF">Golob_005262</name>
</gene>
<reference evidence="2 3" key="1">
    <citation type="journal article" date="2019" name="Genome Biol. Evol.">
        <title>Insights into the evolution of the New World diploid cottons (Gossypium, subgenus Houzingenia) based on genome sequencing.</title>
        <authorList>
            <person name="Grover C.E."/>
            <person name="Arick M.A. 2nd"/>
            <person name="Thrash A."/>
            <person name="Conover J.L."/>
            <person name="Sanders W.S."/>
            <person name="Peterson D.G."/>
            <person name="Frelichowski J.E."/>
            <person name="Scheffler J.A."/>
            <person name="Scheffler B.E."/>
            <person name="Wendel J.F."/>
        </authorList>
    </citation>
    <scope>NUCLEOTIDE SEQUENCE [LARGE SCALE GENOMIC DNA]</scope>
    <source>
        <strain evidence="2">157</strain>
        <tissue evidence="2">Leaf</tissue>
    </source>
</reference>
<keyword evidence="1" id="KW-0472">Membrane</keyword>
<name>A0A7J8MSM1_9ROSI</name>
<protein>
    <submittedName>
        <fullName evidence="2">Uncharacterized protein</fullName>
    </submittedName>
</protein>
<organism evidence="2 3">
    <name type="scientific">Gossypium lobatum</name>
    <dbReference type="NCBI Taxonomy" id="34289"/>
    <lineage>
        <taxon>Eukaryota</taxon>
        <taxon>Viridiplantae</taxon>
        <taxon>Streptophyta</taxon>
        <taxon>Embryophyta</taxon>
        <taxon>Tracheophyta</taxon>
        <taxon>Spermatophyta</taxon>
        <taxon>Magnoliopsida</taxon>
        <taxon>eudicotyledons</taxon>
        <taxon>Gunneridae</taxon>
        <taxon>Pentapetalae</taxon>
        <taxon>rosids</taxon>
        <taxon>malvids</taxon>
        <taxon>Malvales</taxon>
        <taxon>Malvaceae</taxon>
        <taxon>Malvoideae</taxon>
        <taxon>Gossypium</taxon>
    </lineage>
</organism>
<evidence type="ECO:0000256" key="1">
    <source>
        <dbReference type="SAM" id="Phobius"/>
    </source>
</evidence>
<evidence type="ECO:0000313" key="3">
    <source>
        <dbReference type="Proteomes" id="UP000593572"/>
    </source>
</evidence>
<keyword evidence="1" id="KW-0812">Transmembrane</keyword>
<comment type="caution">
    <text evidence="2">The sequence shown here is derived from an EMBL/GenBank/DDBJ whole genome shotgun (WGS) entry which is preliminary data.</text>
</comment>
<keyword evidence="1" id="KW-1133">Transmembrane helix</keyword>
<accession>A0A7J8MSM1</accession>
<keyword evidence="3" id="KW-1185">Reference proteome</keyword>
<proteinExistence type="predicted"/>
<dbReference type="EMBL" id="JABEZX010000010">
    <property type="protein sequence ID" value="MBA0567719.1"/>
    <property type="molecule type" value="Genomic_DNA"/>
</dbReference>
<feature type="transmembrane region" description="Helical" evidence="1">
    <location>
        <begin position="50"/>
        <end position="72"/>
    </location>
</feature>